<dbReference type="GO" id="GO:0045259">
    <property type="term" value="C:proton-transporting ATP synthase complex"/>
    <property type="evidence" value="ECO:0007669"/>
    <property type="project" value="UniProtKB-KW"/>
</dbReference>
<keyword evidence="12" id="KW-1185">Reference proteome</keyword>
<dbReference type="CDD" id="cd12152">
    <property type="entry name" value="F1-ATPase_delta"/>
    <property type="match status" value="1"/>
</dbReference>
<organism evidence="11 12">
    <name type="scientific">Thermogemmata fonticola</name>
    <dbReference type="NCBI Taxonomy" id="2755323"/>
    <lineage>
        <taxon>Bacteria</taxon>
        <taxon>Pseudomonadati</taxon>
        <taxon>Planctomycetota</taxon>
        <taxon>Planctomycetia</taxon>
        <taxon>Gemmatales</taxon>
        <taxon>Gemmataceae</taxon>
        <taxon>Thermogemmata</taxon>
    </lineage>
</organism>
<dbReference type="GO" id="GO:0005886">
    <property type="term" value="C:plasma membrane"/>
    <property type="evidence" value="ECO:0007669"/>
    <property type="project" value="UniProtKB-SubCell"/>
</dbReference>
<evidence type="ECO:0000256" key="2">
    <source>
        <dbReference type="ARBA" id="ARBA00004184"/>
    </source>
</evidence>
<comment type="similarity">
    <text evidence="3 9">Belongs to the ATPase epsilon chain family.</text>
</comment>
<keyword evidence="5 9" id="KW-0406">Ion transport</keyword>
<evidence type="ECO:0000256" key="6">
    <source>
        <dbReference type="ARBA" id="ARBA00023136"/>
    </source>
</evidence>
<dbReference type="InterPro" id="IPR036771">
    <property type="entry name" value="ATPsynth_dsu/esu_N"/>
</dbReference>
<dbReference type="GO" id="GO:0046933">
    <property type="term" value="F:proton-transporting ATP synthase activity, rotational mechanism"/>
    <property type="evidence" value="ECO:0007669"/>
    <property type="project" value="UniProtKB-UniRule"/>
</dbReference>
<evidence type="ECO:0000256" key="4">
    <source>
        <dbReference type="ARBA" id="ARBA00022448"/>
    </source>
</evidence>
<dbReference type="Pfam" id="PF02823">
    <property type="entry name" value="ATP-synt_DE_N"/>
    <property type="match status" value="1"/>
</dbReference>
<dbReference type="GO" id="GO:0012505">
    <property type="term" value="C:endomembrane system"/>
    <property type="evidence" value="ECO:0007669"/>
    <property type="project" value="UniProtKB-SubCell"/>
</dbReference>
<sequence length="164" mass="17572">MADTVPEPTVQSAVEHTLMPSEATEMEDARHDRVRVTVVTPERAVLDTSAEMVVLPLYDGEWAVLSGHAPFVARLGAGELRLKSGGAISQRWYVEFGFVQVRQDVVTLLTERAVPASEVTPALAEQARVEAASLPVGTPSERASKARARERAAGLAKVAARNTG</sequence>
<comment type="caution">
    <text evidence="11">The sequence shown here is derived from an EMBL/GenBank/DDBJ whole genome shotgun (WGS) entry which is preliminary data.</text>
</comment>
<protein>
    <recommendedName>
        <fullName evidence="9">ATP synthase epsilon chain</fullName>
    </recommendedName>
    <alternativeName>
        <fullName evidence="9">ATP synthase F1 sector epsilon subunit</fullName>
    </alternativeName>
    <alternativeName>
        <fullName evidence="9">F-ATPase epsilon subunit</fullName>
    </alternativeName>
</protein>
<evidence type="ECO:0000256" key="8">
    <source>
        <dbReference type="ARBA" id="ARBA00023310"/>
    </source>
</evidence>
<dbReference type="InterPro" id="IPR020546">
    <property type="entry name" value="ATP_synth_F1_dsu/esu_N"/>
</dbReference>
<feature type="domain" description="ATP synthase F1 complex delta/epsilon subunit N-terminal" evidence="10">
    <location>
        <begin position="35"/>
        <end position="113"/>
    </location>
</feature>
<accession>A0A7V8VC33</accession>
<evidence type="ECO:0000256" key="5">
    <source>
        <dbReference type="ARBA" id="ARBA00023065"/>
    </source>
</evidence>
<dbReference type="Proteomes" id="UP000542342">
    <property type="component" value="Unassembled WGS sequence"/>
</dbReference>
<reference evidence="11 12" key="1">
    <citation type="submission" date="2020-07" db="EMBL/GenBank/DDBJ databases">
        <title>Thermogemmata thermophila gen. nov., sp. nov., a novel moderate thermophilic planctomycete from a Kamchatka hot spring.</title>
        <authorList>
            <person name="Elcheninov A.G."/>
            <person name="Podosokorskaya O.A."/>
            <person name="Kovaleva O.L."/>
            <person name="Novikov A."/>
            <person name="Bonch-Osmolovskaya E.A."/>
            <person name="Toshchakov S.V."/>
            <person name="Kublanov I.V."/>
        </authorList>
    </citation>
    <scope>NUCLEOTIDE SEQUENCE [LARGE SCALE GENOMIC DNA]</scope>
    <source>
        <strain evidence="11 12">2918</strain>
    </source>
</reference>
<comment type="function">
    <text evidence="1 9">Produces ATP from ADP in the presence of a proton gradient across the membrane.</text>
</comment>
<evidence type="ECO:0000256" key="7">
    <source>
        <dbReference type="ARBA" id="ARBA00023196"/>
    </source>
</evidence>
<dbReference type="PANTHER" id="PTHR13822:SF10">
    <property type="entry name" value="ATP SYNTHASE EPSILON CHAIN, CHLOROPLASTIC"/>
    <property type="match status" value="1"/>
</dbReference>
<dbReference type="AlphaFoldDB" id="A0A7V8VC33"/>
<keyword evidence="6 9" id="KW-0472">Membrane</keyword>
<evidence type="ECO:0000256" key="9">
    <source>
        <dbReference type="HAMAP-Rule" id="MF_00530"/>
    </source>
</evidence>
<gene>
    <name evidence="9" type="primary">atpC</name>
    <name evidence="11" type="ORF">H0921_03865</name>
</gene>
<keyword evidence="9" id="KW-0375">Hydrogen ion transport</keyword>
<evidence type="ECO:0000259" key="10">
    <source>
        <dbReference type="Pfam" id="PF02823"/>
    </source>
</evidence>
<dbReference type="PANTHER" id="PTHR13822">
    <property type="entry name" value="ATP SYNTHASE DELTA/EPSILON CHAIN"/>
    <property type="match status" value="1"/>
</dbReference>
<comment type="subcellular location">
    <subcellularLocation>
        <location evidence="9">Cell membrane</location>
        <topology evidence="9">Peripheral membrane protein</topology>
    </subcellularLocation>
    <subcellularLocation>
        <location evidence="2">Endomembrane system</location>
        <topology evidence="2">Peripheral membrane protein</topology>
    </subcellularLocation>
</comment>
<dbReference type="InterPro" id="IPR001469">
    <property type="entry name" value="ATP_synth_F1_dsu/esu"/>
</dbReference>
<keyword evidence="7 9" id="KW-0139">CF(1)</keyword>
<dbReference type="SUPFAM" id="SSF51344">
    <property type="entry name" value="Epsilon subunit of F1F0-ATP synthase N-terminal domain"/>
    <property type="match status" value="1"/>
</dbReference>
<evidence type="ECO:0000313" key="12">
    <source>
        <dbReference type="Proteomes" id="UP000542342"/>
    </source>
</evidence>
<keyword evidence="8 9" id="KW-0066">ATP synthesis</keyword>
<evidence type="ECO:0000256" key="3">
    <source>
        <dbReference type="ARBA" id="ARBA00005712"/>
    </source>
</evidence>
<evidence type="ECO:0000313" key="11">
    <source>
        <dbReference type="EMBL" id="MBA2225296.1"/>
    </source>
</evidence>
<dbReference type="RefSeq" id="WP_194536731.1">
    <property type="nucleotide sequence ID" value="NZ_JACEFB010000002.1"/>
</dbReference>
<dbReference type="Gene3D" id="2.60.15.10">
    <property type="entry name" value="F0F1 ATP synthase delta/epsilon subunit, N-terminal"/>
    <property type="match status" value="1"/>
</dbReference>
<keyword evidence="4 9" id="KW-0813">Transport</keyword>
<name>A0A7V8VC33_9BACT</name>
<comment type="subunit">
    <text evidence="9">F-type ATPases have 2 components, CF(1) - the catalytic core - and CF(0) - the membrane proton channel. CF(1) has five subunits: alpha(3), beta(3), gamma(1), delta(1), epsilon(1). CF(0) has three main subunits: a, b and c.</text>
</comment>
<proteinExistence type="inferred from homology"/>
<dbReference type="GO" id="GO:0005524">
    <property type="term" value="F:ATP binding"/>
    <property type="evidence" value="ECO:0007669"/>
    <property type="project" value="UniProtKB-UniRule"/>
</dbReference>
<evidence type="ECO:0000256" key="1">
    <source>
        <dbReference type="ARBA" id="ARBA00003543"/>
    </source>
</evidence>
<dbReference type="HAMAP" id="MF_00530">
    <property type="entry name" value="ATP_synth_epsil_bac"/>
    <property type="match status" value="1"/>
</dbReference>
<keyword evidence="9" id="KW-1003">Cell membrane</keyword>
<dbReference type="EMBL" id="JACEFB010000002">
    <property type="protein sequence ID" value="MBA2225296.1"/>
    <property type="molecule type" value="Genomic_DNA"/>
</dbReference>